<feature type="region of interest" description="Disordered" evidence="6">
    <location>
        <begin position="162"/>
        <end position="188"/>
    </location>
</feature>
<keyword evidence="2" id="KW-0813">Transport</keyword>
<feature type="transmembrane region" description="Helical" evidence="7">
    <location>
        <begin position="130"/>
        <end position="152"/>
    </location>
</feature>
<feature type="domain" description="Cationic amino acid transporter C-terminal" evidence="8">
    <location>
        <begin position="263"/>
        <end position="313"/>
    </location>
</feature>
<dbReference type="InParanoid" id="C5LVE9"/>
<comment type="subcellular location">
    <subcellularLocation>
        <location evidence="1">Membrane</location>
        <topology evidence="1">Multi-pass membrane protein</topology>
    </subcellularLocation>
</comment>
<sequence length="352" mass="37895">QARRLVPRAIIVTIIICCIVYVLVAVAFVHLAPLASVNMNAPLATAFEARGATVLEFVVSLGAVGNTMTSVMSSMIVQPRIMLRMSSDGLLPRSIGRLTSSGTPSVALIITIVVSSALALVIDFEALADIVSFGALLSFLAVCLCTMLGRVVPPWIHHQQTSSEQPSETYGKPGMQEEPPRVADVQTSSPLRPHYPREILLMVLFFEVATLIFGVLFLHNLVSIFFCLPFLIISLIAGIATARIVRTYLNYTDVNSNENIDSFRVPGAPEVPLIGMFVNTYMISGLPSAAVIRGLAVMLVATIFYLSYSIRNSSLAPSGETGGQKRIVKAGKGYANFEDDTTGDDVQSDDVI</sequence>
<evidence type="ECO:0000256" key="7">
    <source>
        <dbReference type="SAM" id="Phobius"/>
    </source>
</evidence>
<dbReference type="Gene3D" id="1.20.1740.10">
    <property type="entry name" value="Amino acid/polyamine transporter I"/>
    <property type="match status" value="2"/>
</dbReference>
<reference evidence="9 10" key="1">
    <citation type="submission" date="2008-07" db="EMBL/GenBank/DDBJ databases">
        <authorList>
            <person name="El-Sayed N."/>
            <person name="Caler E."/>
            <person name="Inman J."/>
            <person name="Amedeo P."/>
            <person name="Hass B."/>
            <person name="Wortman J."/>
        </authorList>
    </citation>
    <scope>NUCLEOTIDE SEQUENCE [LARGE SCALE GENOMIC DNA]</scope>
    <source>
        <strain evidence="10">ATCC 50983 / TXsc</strain>
    </source>
</reference>
<keyword evidence="3 7" id="KW-0812">Transmembrane</keyword>
<gene>
    <name evidence="9" type="ORF">Pmar_PMAR017499</name>
</gene>
<dbReference type="InterPro" id="IPR029485">
    <property type="entry name" value="CAT_C"/>
</dbReference>
<protein>
    <submittedName>
        <fullName evidence="9">Cationic amino acid transporter, putative</fullName>
    </submittedName>
</protein>
<feature type="transmembrane region" description="Helical" evidence="7">
    <location>
        <begin position="223"/>
        <end position="245"/>
    </location>
</feature>
<keyword evidence="10" id="KW-1185">Reference proteome</keyword>
<feature type="transmembrane region" description="Helical" evidence="7">
    <location>
        <begin position="98"/>
        <end position="124"/>
    </location>
</feature>
<name>C5LVE9_PERM5</name>
<dbReference type="Pfam" id="PF13520">
    <property type="entry name" value="AA_permease_2"/>
    <property type="match status" value="1"/>
</dbReference>
<dbReference type="AlphaFoldDB" id="C5LVE9"/>
<dbReference type="InterPro" id="IPR002293">
    <property type="entry name" value="AA/rel_permease1"/>
</dbReference>
<dbReference type="PANTHER" id="PTHR43243">
    <property type="entry name" value="INNER MEMBRANE TRANSPORTER YGJI-RELATED"/>
    <property type="match status" value="1"/>
</dbReference>
<dbReference type="OMA" id="VNTYMIS"/>
<dbReference type="Proteomes" id="UP000007800">
    <property type="component" value="Unassembled WGS sequence"/>
</dbReference>
<evidence type="ECO:0000256" key="2">
    <source>
        <dbReference type="ARBA" id="ARBA00022448"/>
    </source>
</evidence>
<keyword evidence="5 7" id="KW-0472">Membrane</keyword>
<accession>C5LVE9</accession>
<proteinExistence type="predicted"/>
<dbReference type="EMBL" id="GG685853">
    <property type="protein sequence ID" value="EEQ99292.1"/>
    <property type="molecule type" value="Genomic_DNA"/>
</dbReference>
<feature type="transmembrane region" description="Helical" evidence="7">
    <location>
        <begin position="52"/>
        <end position="77"/>
    </location>
</feature>
<organism evidence="10">
    <name type="scientific">Perkinsus marinus (strain ATCC 50983 / TXsc)</name>
    <dbReference type="NCBI Taxonomy" id="423536"/>
    <lineage>
        <taxon>Eukaryota</taxon>
        <taxon>Sar</taxon>
        <taxon>Alveolata</taxon>
        <taxon>Perkinsozoa</taxon>
        <taxon>Perkinsea</taxon>
        <taxon>Perkinsida</taxon>
        <taxon>Perkinsidae</taxon>
        <taxon>Perkinsus</taxon>
    </lineage>
</organism>
<dbReference type="GO" id="GO:0015171">
    <property type="term" value="F:amino acid transmembrane transporter activity"/>
    <property type="evidence" value="ECO:0007669"/>
    <property type="project" value="TreeGrafter"/>
</dbReference>
<feature type="transmembrane region" description="Helical" evidence="7">
    <location>
        <begin position="199"/>
        <end position="217"/>
    </location>
</feature>
<evidence type="ECO:0000313" key="10">
    <source>
        <dbReference type="Proteomes" id="UP000007800"/>
    </source>
</evidence>
<dbReference type="Pfam" id="PF13906">
    <property type="entry name" value="AA_permease_C"/>
    <property type="match status" value="1"/>
</dbReference>
<evidence type="ECO:0000256" key="6">
    <source>
        <dbReference type="SAM" id="MobiDB-lite"/>
    </source>
</evidence>
<dbReference type="PANTHER" id="PTHR43243:SF4">
    <property type="entry name" value="CATIONIC AMINO ACID TRANSPORTER 4"/>
    <property type="match status" value="1"/>
</dbReference>
<evidence type="ECO:0000256" key="5">
    <source>
        <dbReference type="ARBA" id="ARBA00023136"/>
    </source>
</evidence>
<dbReference type="RefSeq" id="XP_002766575.1">
    <property type="nucleotide sequence ID" value="XM_002766529.1"/>
</dbReference>
<dbReference type="OrthoDB" id="5982228at2759"/>
<keyword evidence="4 7" id="KW-1133">Transmembrane helix</keyword>
<dbReference type="GO" id="GO:0016020">
    <property type="term" value="C:membrane"/>
    <property type="evidence" value="ECO:0007669"/>
    <property type="project" value="UniProtKB-SubCell"/>
</dbReference>
<evidence type="ECO:0000259" key="8">
    <source>
        <dbReference type="Pfam" id="PF13906"/>
    </source>
</evidence>
<feature type="transmembrane region" description="Helical" evidence="7">
    <location>
        <begin position="290"/>
        <end position="308"/>
    </location>
</feature>
<evidence type="ECO:0000256" key="4">
    <source>
        <dbReference type="ARBA" id="ARBA00022989"/>
    </source>
</evidence>
<feature type="non-terminal residue" evidence="9">
    <location>
        <position position="1"/>
    </location>
</feature>
<evidence type="ECO:0000256" key="3">
    <source>
        <dbReference type="ARBA" id="ARBA00022692"/>
    </source>
</evidence>
<evidence type="ECO:0000256" key="1">
    <source>
        <dbReference type="ARBA" id="ARBA00004141"/>
    </source>
</evidence>
<dbReference type="GeneID" id="9045310"/>
<feature type="transmembrane region" description="Helical" evidence="7">
    <location>
        <begin position="9"/>
        <end position="32"/>
    </location>
</feature>
<evidence type="ECO:0000313" key="9">
    <source>
        <dbReference type="EMBL" id="EEQ99292.1"/>
    </source>
</evidence>